<dbReference type="SMART" id="SM00703">
    <property type="entry name" value="NRF"/>
    <property type="match status" value="1"/>
</dbReference>
<reference evidence="4 5" key="1">
    <citation type="submission" date="2016-03" db="EMBL/GenBank/DDBJ databases">
        <title>Trachymyrmex septentrionalis WGS genome.</title>
        <authorList>
            <person name="Nygaard S."/>
            <person name="Hu H."/>
            <person name="Boomsma J."/>
            <person name="Zhang G."/>
        </authorList>
    </citation>
    <scope>NUCLEOTIDE SEQUENCE [LARGE SCALE GENOMIC DNA]</scope>
    <source>
        <strain evidence="4">Tsep2-gDNA-1</strain>
        <tissue evidence="4">Whole body</tissue>
    </source>
</reference>
<dbReference type="InterPro" id="IPR006621">
    <property type="entry name" value="Nose-resist-to-fluoxetine_N"/>
</dbReference>
<feature type="chain" id="PRO_5008271627" evidence="2">
    <location>
        <begin position="23"/>
        <end position="743"/>
    </location>
</feature>
<proteinExistence type="predicted"/>
<accession>A0A195FVA4</accession>
<evidence type="ECO:0000256" key="2">
    <source>
        <dbReference type="SAM" id="SignalP"/>
    </source>
</evidence>
<feature type="transmembrane region" description="Helical" evidence="1">
    <location>
        <begin position="523"/>
        <end position="546"/>
    </location>
</feature>
<dbReference type="EMBL" id="KQ981215">
    <property type="protein sequence ID" value="KYN44570.1"/>
    <property type="molecule type" value="Genomic_DNA"/>
</dbReference>
<feature type="transmembrane region" description="Helical" evidence="1">
    <location>
        <begin position="671"/>
        <end position="688"/>
    </location>
</feature>
<dbReference type="Pfam" id="PF20146">
    <property type="entry name" value="NRF"/>
    <property type="match status" value="1"/>
</dbReference>
<feature type="transmembrane region" description="Helical" evidence="1">
    <location>
        <begin position="216"/>
        <end position="245"/>
    </location>
</feature>
<dbReference type="AlphaFoldDB" id="A0A195FVA4"/>
<feature type="signal peptide" evidence="2">
    <location>
        <begin position="1"/>
        <end position="22"/>
    </location>
</feature>
<feature type="transmembrane region" description="Helical" evidence="1">
    <location>
        <begin position="496"/>
        <end position="516"/>
    </location>
</feature>
<keyword evidence="1" id="KW-0812">Transmembrane</keyword>
<evidence type="ECO:0000313" key="5">
    <source>
        <dbReference type="Proteomes" id="UP000078541"/>
    </source>
</evidence>
<dbReference type="Pfam" id="PF01757">
    <property type="entry name" value="Acyl_transf_3"/>
    <property type="match status" value="1"/>
</dbReference>
<dbReference type="PANTHER" id="PTHR11161">
    <property type="entry name" value="O-ACYLTRANSFERASE"/>
    <property type="match status" value="1"/>
</dbReference>
<keyword evidence="1" id="KW-0472">Membrane</keyword>
<evidence type="ECO:0000313" key="4">
    <source>
        <dbReference type="EMBL" id="KYN44570.1"/>
    </source>
</evidence>
<gene>
    <name evidence="4" type="ORF">ALC56_01013</name>
</gene>
<feature type="transmembrane region" description="Helical" evidence="1">
    <location>
        <begin position="373"/>
        <end position="391"/>
    </location>
</feature>
<dbReference type="PANTHER" id="PTHR11161:SF72">
    <property type="entry name" value="FI21449P1"/>
    <property type="match status" value="1"/>
</dbReference>
<name>A0A195FVA4_9HYME</name>
<feature type="transmembrane region" description="Helical" evidence="1">
    <location>
        <begin position="596"/>
        <end position="616"/>
    </location>
</feature>
<keyword evidence="1" id="KW-1133">Transmembrane helix</keyword>
<feature type="transmembrane region" description="Helical" evidence="1">
    <location>
        <begin position="636"/>
        <end position="659"/>
    </location>
</feature>
<dbReference type="GO" id="GO:0016747">
    <property type="term" value="F:acyltransferase activity, transferring groups other than amino-acyl groups"/>
    <property type="evidence" value="ECO:0007669"/>
    <property type="project" value="InterPro"/>
</dbReference>
<protein>
    <submittedName>
        <fullName evidence="4">Nose resistant to fluoxetine protein 6</fullName>
    </submittedName>
</protein>
<dbReference type="InterPro" id="IPR052728">
    <property type="entry name" value="O2_lipid_transport_reg"/>
</dbReference>
<feature type="transmembrane region" description="Helical" evidence="1">
    <location>
        <begin position="566"/>
        <end position="584"/>
    </location>
</feature>
<sequence length="743" mass="86662">MSQLTFILYACVNFTILFCVSAHNLIHKSNNDNNDRYNYYLPAYAVASEASSLLNSTLCEEELLNFRNAVDQRILWSLRVLDSSGEFQSGFLYGNNYWLGSRIQCFDTMNTASLQISKRHLLNNTLYRDLQKEIPPFKVNYFAAHFKHNSTLQYHINVPNEDVMTLGLCLPASCSANDISFILEKIFRDRIFLISDLYSVDFKLIQVKNLKNDYEWLTSGAIFICVILLLSIFMVIIGTIYDIFVNRKCSNKKSRINNKHCIIISMYINYLLKILNCDLDEETVIQEMEIETASLKKSRIGKILLCFSVFTNTKIIFNTELHANTLPVIHGLKFLSTFCLIIGHGVVYMIEYIDNKVWSWKFMTDVILINVPVTVDTFFFLSGLLVSYIYIKNKTDKDQKQLFSYRAKINEFFIFVIRRFIRLTPAYMTVLAISQLSSTWFDKTSPFFIKEVPHETCSKYWWRNLFYINNLFSFKTMLESTYKIFKFFFLLKCMSWSWYLSADMQFFMIGIALLILSTIYFHMAAFILGTLLISSIVLIGYFSYIYEFVPTLDEQYRLLDELYFPPWLRISPYIIGIITGYILTQLNGKLNLKKRTVILCWCFSSACNIITLLSLYDRLKVSILASAIYMSLHRVFWAVGIAWIVIACATQHGGIVYQILSFKGWVPFSRLTYSAYLLNPIIVHSLRLQSEKSVHFEFLPMLTLCTGYFVFIYICSYVLSLIAEAPYILLMRETMQANNRRKM</sequence>
<evidence type="ECO:0000259" key="3">
    <source>
        <dbReference type="SMART" id="SM00703"/>
    </source>
</evidence>
<keyword evidence="2" id="KW-0732">Signal</keyword>
<feature type="transmembrane region" description="Helical" evidence="1">
    <location>
        <begin position="334"/>
        <end position="353"/>
    </location>
</feature>
<dbReference type="InterPro" id="IPR002656">
    <property type="entry name" value="Acyl_transf_3_dom"/>
</dbReference>
<keyword evidence="5" id="KW-1185">Reference proteome</keyword>
<organism evidence="4 5">
    <name type="scientific">Trachymyrmex septentrionalis</name>
    <dbReference type="NCBI Taxonomy" id="34720"/>
    <lineage>
        <taxon>Eukaryota</taxon>
        <taxon>Metazoa</taxon>
        <taxon>Ecdysozoa</taxon>
        <taxon>Arthropoda</taxon>
        <taxon>Hexapoda</taxon>
        <taxon>Insecta</taxon>
        <taxon>Pterygota</taxon>
        <taxon>Neoptera</taxon>
        <taxon>Endopterygota</taxon>
        <taxon>Hymenoptera</taxon>
        <taxon>Apocrita</taxon>
        <taxon>Aculeata</taxon>
        <taxon>Formicoidea</taxon>
        <taxon>Formicidae</taxon>
        <taxon>Myrmicinae</taxon>
        <taxon>Trachymyrmex</taxon>
    </lineage>
</organism>
<feature type="domain" description="Nose resistant-to-fluoxetine protein N-terminal" evidence="3">
    <location>
        <begin position="56"/>
        <end position="201"/>
    </location>
</feature>
<feature type="transmembrane region" description="Helical" evidence="1">
    <location>
        <begin position="708"/>
        <end position="730"/>
    </location>
</feature>
<evidence type="ECO:0000256" key="1">
    <source>
        <dbReference type="SAM" id="Phobius"/>
    </source>
</evidence>
<dbReference type="Proteomes" id="UP000078541">
    <property type="component" value="Unassembled WGS sequence"/>
</dbReference>